<protein>
    <submittedName>
        <fullName evidence="1">Uncharacterized protein</fullName>
    </submittedName>
</protein>
<name>A0ACB9CYH0_CICIN</name>
<dbReference type="EMBL" id="CM042013">
    <property type="protein sequence ID" value="KAI3739306.1"/>
    <property type="molecule type" value="Genomic_DNA"/>
</dbReference>
<reference evidence="1 2" key="2">
    <citation type="journal article" date="2022" name="Mol. Ecol. Resour.">
        <title>The genomes of chicory, endive, great burdock and yacon provide insights into Asteraceae paleo-polyploidization history and plant inulin production.</title>
        <authorList>
            <person name="Fan W."/>
            <person name="Wang S."/>
            <person name="Wang H."/>
            <person name="Wang A."/>
            <person name="Jiang F."/>
            <person name="Liu H."/>
            <person name="Zhao H."/>
            <person name="Xu D."/>
            <person name="Zhang Y."/>
        </authorList>
    </citation>
    <scope>NUCLEOTIDE SEQUENCE [LARGE SCALE GENOMIC DNA]</scope>
    <source>
        <strain evidence="2">cv. Punajuju</strain>
        <tissue evidence="1">Leaves</tissue>
    </source>
</reference>
<evidence type="ECO:0000313" key="1">
    <source>
        <dbReference type="EMBL" id="KAI3739306.1"/>
    </source>
</evidence>
<accession>A0ACB9CYH0</accession>
<reference evidence="2" key="1">
    <citation type="journal article" date="2022" name="Mol. Ecol. Resour.">
        <title>The genomes of chicory, endive, great burdock and yacon provide insights into Asteraceae palaeo-polyploidization history and plant inulin production.</title>
        <authorList>
            <person name="Fan W."/>
            <person name="Wang S."/>
            <person name="Wang H."/>
            <person name="Wang A."/>
            <person name="Jiang F."/>
            <person name="Liu H."/>
            <person name="Zhao H."/>
            <person name="Xu D."/>
            <person name="Zhang Y."/>
        </authorList>
    </citation>
    <scope>NUCLEOTIDE SEQUENCE [LARGE SCALE GENOMIC DNA]</scope>
    <source>
        <strain evidence="2">cv. Punajuju</strain>
    </source>
</reference>
<organism evidence="1 2">
    <name type="scientific">Cichorium intybus</name>
    <name type="common">Chicory</name>
    <dbReference type="NCBI Taxonomy" id="13427"/>
    <lineage>
        <taxon>Eukaryota</taxon>
        <taxon>Viridiplantae</taxon>
        <taxon>Streptophyta</taxon>
        <taxon>Embryophyta</taxon>
        <taxon>Tracheophyta</taxon>
        <taxon>Spermatophyta</taxon>
        <taxon>Magnoliopsida</taxon>
        <taxon>eudicotyledons</taxon>
        <taxon>Gunneridae</taxon>
        <taxon>Pentapetalae</taxon>
        <taxon>asterids</taxon>
        <taxon>campanulids</taxon>
        <taxon>Asterales</taxon>
        <taxon>Asteraceae</taxon>
        <taxon>Cichorioideae</taxon>
        <taxon>Cichorieae</taxon>
        <taxon>Cichoriinae</taxon>
        <taxon>Cichorium</taxon>
    </lineage>
</organism>
<gene>
    <name evidence="1" type="ORF">L2E82_29709</name>
</gene>
<evidence type="ECO:0000313" key="2">
    <source>
        <dbReference type="Proteomes" id="UP001055811"/>
    </source>
</evidence>
<keyword evidence="2" id="KW-1185">Reference proteome</keyword>
<comment type="caution">
    <text evidence="1">The sequence shown here is derived from an EMBL/GenBank/DDBJ whole genome shotgun (WGS) entry which is preliminary data.</text>
</comment>
<dbReference type="Proteomes" id="UP001055811">
    <property type="component" value="Linkage Group LG05"/>
</dbReference>
<sequence length="425" mass="48058">MEQEKDLLKVLSKHKEAIGWTIADLKAISPTTCMHRIIIEEGAKPARDTQRRLNPNLKEVVKKEVLKWLDVGIIYPISDSDWLSPTQTVLKKSGITVVDTKDGDKIAIHTEDQAKTTFTCPYGTFAFRRMPFKLSNAPATFQRCMMAIFSDMIGDAFEIIMDDFSILGSTFEACLSQLEKVLQRCVESNLLLSWEKSHFMVREGIVLGHVVSERGFEVDRAKVKVISTLPPPTSVKGVRSFLGHAGFYRRFIKDFSTISKPLCGLLLKDAPFIFDEECVKAFNVLKNKLVDAPILKPPDWTQPFEIMCDASDYATGAVLGQRIDRKPVVICYASKTFSKAQLNYTTIEKELPTVVFVLDKFRSYIWGSKVVVCTDHSAVRHLLAKKESKPRLIRWILLLQEFDVEIKDKKGAENVVADHLSRLPA</sequence>
<proteinExistence type="predicted"/>